<organism evidence="2 3">
    <name type="scientific">Paenibacillus larvae subsp. larvae</name>
    <dbReference type="NCBI Taxonomy" id="147375"/>
    <lineage>
        <taxon>Bacteria</taxon>
        <taxon>Bacillati</taxon>
        <taxon>Bacillota</taxon>
        <taxon>Bacilli</taxon>
        <taxon>Bacillales</taxon>
        <taxon>Paenibacillaceae</taxon>
        <taxon>Paenibacillus</taxon>
    </lineage>
</organism>
<dbReference type="InterPro" id="IPR050077">
    <property type="entry name" value="LexA_repressor"/>
</dbReference>
<evidence type="ECO:0000313" key="3">
    <source>
        <dbReference type="Proteomes" id="UP000464330"/>
    </source>
</evidence>
<dbReference type="InterPro" id="IPR036286">
    <property type="entry name" value="LexA/Signal_pep-like_sf"/>
</dbReference>
<dbReference type="Gene3D" id="1.10.260.40">
    <property type="entry name" value="lambda repressor-like DNA-binding domains"/>
    <property type="match status" value="1"/>
</dbReference>
<reference evidence="2 3" key="1">
    <citation type="journal article" date="2020" name="Int. J. Med. Microbiol.">
        <title>Discovery of Paenibacillus larvae ERIC V: Phenotypic and genomic comparison to genotypes ERIC I-IV reveal different inventories of virulence factors which correlate with epidemiological prevalences of American Foulbrood.</title>
        <authorList>
            <person name="Beims H."/>
            <person name="Bunk B."/>
            <person name="Erler S."/>
            <person name="Mohr K.I."/>
            <person name="Sproer C."/>
            <person name="Pradella S."/>
            <person name="Gunther G."/>
            <person name="Rohde M."/>
            <person name="von der Ohe W."/>
            <person name="Steinert M."/>
        </authorList>
    </citation>
    <scope>NUCLEOTIDE SEQUENCE [LARGE SCALE GENOMIC DNA]</scope>
    <source>
        <strain evidence="2">Eric_V</strain>
    </source>
</reference>
<dbReference type="SUPFAM" id="SSF47413">
    <property type="entry name" value="lambda repressor-like DNA-binding domains"/>
    <property type="match status" value="1"/>
</dbReference>
<dbReference type="PROSITE" id="PS50943">
    <property type="entry name" value="HTH_CROC1"/>
    <property type="match status" value="1"/>
</dbReference>
<dbReference type="CDD" id="cd00093">
    <property type="entry name" value="HTH_XRE"/>
    <property type="match status" value="1"/>
</dbReference>
<dbReference type="InterPro" id="IPR039418">
    <property type="entry name" value="LexA-like"/>
</dbReference>
<dbReference type="GO" id="GO:0003677">
    <property type="term" value="F:DNA binding"/>
    <property type="evidence" value="ECO:0007669"/>
    <property type="project" value="InterPro"/>
</dbReference>
<dbReference type="Gene3D" id="2.10.109.10">
    <property type="entry name" value="Umud Fragment, subunit A"/>
    <property type="match status" value="1"/>
</dbReference>
<dbReference type="RefSeq" id="WP_237089796.1">
    <property type="nucleotide sequence ID" value="NZ_CP019717.1"/>
</dbReference>
<dbReference type="InterPro" id="IPR001387">
    <property type="entry name" value="Cro/C1-type_HTH"/>
</dbReference>
<dbReference type="EMBL" id="CP019717">
    <property type="protein sequence ID" value="QHZ51131.1"/>
    <property type="molecule type" value="Genomic_DNA"/>
</dbReference>
<dbReference type="InterPro" id="IPR010982">
    <property type="entry name" value="Lambda_DNA-bd_dom_sf"/>
</dbReference>
<name>A0A6C0QRK3_9BACL</name>
<evidence type="ECO:0000259" key="1">
    <source>
        <dbReference type="PROSITE" id="PS50943"/>
    </source>
</evidence>
<dbReference type="CDD" id="cd06529">
    <property type="entry name" value="S24_LexA-like"/>
    <property type="match status" value="1"/>
</dbReference>
<dbReference type="Pfam" id="PF00717">
    <property type="entry name" value="Peptidase_S24"/>
    <property type="match status" value="1"/>
</dbReference>
<dbReference type="SMART" id="SM00530">
    <property type="entry name" value="HTH_XRE"/>
    <property type="match status" value="1"/>
</dbReference>
<accession>A0A6C0QRK3</accession>
<dbReference type="InterPro" id="IPR015927">
    <property type="entry name" value="Peptidase_S24_S26A/B/C"/>
</dbReference>
<dbReference type="SUPFAM" id="SSF51306">
    <property type="entry name" value="LexA/Signal peptidase"/>
    <property type="match status" value="1"/>
</dbReference>
<feature type="domain" description="HTH cro/C1-type" evidence="1">
    <location>
        <begin position="14"/>
        <end position="68"/>
    </location>
</feature>
<dbReference type="AlphaFoldDB" id="A0A6C0QRK3"/>
<dbReference type="PANTHER" id="PTHR33516">
    <property type="entry name" value="LEXA REPRESSOR"/>
    <property type="match status" value="1"/>
</dbReference>
<gene>
    <name evidence="2" type="ORF">ERICV_01983</name>
</gene>
<dbReference type="Proteomes" id="UP000464330">
    <property type="component" value="Chromosome"/>
</dbReference>
<evidence type="ECO:0000313" key="2">
    <source>
        <dbReference type="EMBL" id="QHZ51131.1"/>
    </source>
</evidence>
<dbReference type="Pfam" id="PF01381">
    <property type="entry name" value="HTH_3"/>
    <property type="match status" value="1"/>
</dbReference>
<sequence>MKSNIFYEVVGKNIRKYREIRGYSLQLLGERVGLTKKTIQRYESGDIKIDVNRLGQIAIALDVDVAKLLEGAEAHLGIRTPIKVSGVPLIGTICAGDGLLAEQNIEQYINYPFPNKRQPDFALRVEGDSMIGAGIKDGDILYMKKASWAEYNGQIVAAIVNDCMDGMLKRMKWEEGTPIIRLEPENKDFNVIEVYPNQIIICGVYMGHFRSSE</sequence>
<dbReference type="PANTHER" id="PTHR33516:SF2">
    <property type="entry name" value="LEXA REPRESSOR-RELATED"/>
    <property type="match status" value="1"/>
</dbReference>
<proteinExistence type="predicted"/>
<protein>
    <submittedName>
        <fullName evidence="2">Putative repressor LexA</fullName>
    </submittedName>
</protein>